<evidence type="ECO:0000313" key="2">
    <source>
        <dbReference type="EMBL" id="KAH9317120.1"/>
    </source>
</evidence>
<gene>
    <name evidence="2" type="ORF">KI387_018889</name>
</gene>
<dbReference type="CDD" id="cd00143">
    <property type="entry name" value="PP2Cc"/>
    <property type="match status" value="1"/>
</dbReference>
<dbReference type="EMBL" id="JAHRHJ020000004">
    <property type="protein sequence ID" value="KAH9317120.1"/>
    <property type="molecule type" value="Genomic_DNA"/>
</dbReference>
<name>A0AA38LD02_TAXCH</name>
<evidence type="ECO:0000313" key="3">
    <source>
        <dbReference type="Proteomes" id="UP000824469"/>
    </source>
</evidence>
<dbReference type="InterPro" id="IPR015655">
    <property type="entry name" value="PP2C"/>
</dbReference>
<dbReference type="PROSITE" id="PS51746">
    <property type="entry name" value="PPM_2"/>
    <property type="match status" value="1"/>
</dbReference>
<dbReference type="PANTHER" id="PTHR13832">
    <property type="entry name" value="PROTEIN PHOSPHATASE 2C"/>
    <property type="match status" value="1"/>
</dbReference>
<feature type="non-terminal residue" evidence="2">
    <location>
        <position position="257"/>
    </location>
</feature>
<sequence>MNVLGKSLKLLQRGSRKIFPKVKEEHNEEGFLAEVNAEIEGDGCIFSAHVLPLLKIKCCLKLDINQYPIDLKMIGLNEKTTKEEIISFEGEHYGFYCKKGKKEIMEDTRKATTNINGDDQHIVDLKIKLWGQDGKLEQAVKAGYIETYNEFLEKDGCLVVGDVGDCRVMLSRSGNVEALTCDHKPGTKKEKRRIENLGGYVDIHHGSCRVHGNLAVSRSIGDLHLKQWLSIELDTTKMLITSDGELMIIASDGLWEK</sequence>
<organism evidence="2 3">
    <name type="scientific">Taxus chinensis</name>
    <name type="common">Chinese yew</name>
    <name type="synonym">Taxus wallichiana var. chinensis</name>
    <dbReference type="NCBI Taxonomy" id="29808"/>
    <lineage>
        <taxon>Eukaryota</taxon>
        <taxon>Viridiplantae</taxon>
        <taxon>Streptophyta</taxon>
        <taxon>Embryophyta</taxon>
        <taxon>Tracheophyta</taxon>
        <taxon>Spermatophyta</taxon>
        <taxon>Pinopsida</taxon>
        <taxon>Pinidae</taxon>
        <taxon>Conifers II</taxon>
        <taxon>Cupressales</taxon>
        <taxon>Taxaceae</taxon>
        <taxon>Taxus</taxon>
    </lineage>
</organism>
<protein>
    <recommendedName>
        <fullName evidence="1">PPM-type phosphatase domain-containing protein</fullName>
    </recommendedName>
</protein>
<accession>A0AA38LD02</accession>
<dbReference type="PANTHER" id="PTHR13832:SF853">
    <property type="entry name" value="PROTEIN PHOSPHATASE 2C 2-RELATED"/>
    <property type="match status" value="1"/>
</dbReference>
<dbReference type="InterPro" id="IPR001932">
    <property type="entry name" value="PPM-type_phosphatase-like_dom"/>
</dbReference>
<evidence type="ECO:0000259" key="1">
    <source>
        <dbReference type="PROSITE" id="PS51746"/>
    </source>
</evidence>
<keyword evidence="3" id="KW-1185">Reference proteome</keyword>
<dbReference type="Gene3D" id="3.60.40.10">
    <property type="entry name" value="PPM-type phosphatase domain"/>
    <property type="match status" value="1"/>
</dbReference>
<dbReference type="SMART" id="SM00332">
    <property type="entry name" value="PP2Cc"/>
    <property type="match status" value="1"/>
</dbReference>
<dbReference type="GO" id="GO:0004722">
    <property type="term" value="F:protein serine/threonine phosphatase activity"/>
    <property type="evidence" value="ECO:0007669"/>
    <property type="project" value="InterPro"/>
</dbReference>
<feature type="domain" description="PPM-type phosphatase" evidence="1">
    <location>
        <begin position="92"/>
        <end position="257"/>
    </location>
</feature>
<comment type="caution">
    <text evidence="2">The sequence shown here is derived from an EMBL/GenBank/DDBJ whole genome shotgun (WGS) entry which is preliminary data.</text>
</comment>
<dbReference type="AlphaFoldDB" id="A0AA38LD02"/>
<dbReference type="Proteomes" id="UP000824469">
    <property type="component" value="Unassembled WGS sequence"/>
</dbReference>
<dbReference type="Pfam" id="PF00481">
    <property type="entry name" value="PP2C"/>
    <property type="match status" value="1"/>
</dbReference>
<proteinExistence type="predicted"/>
<dbReference type="InterPro" id="IPR036457">
    <property type="entry name" value="PPM-type-like_dom_sf"/>
</dbReference>
<reference evidence="2 3" key="1">
    <citation type="journal article" date="2021" name="Nat. Plants">
        <title>The Taxus genome provides insights into paclitaxel biosynthesis.</title>
        <authorList>
            <person name="Xiong X."/>
            <person name="Gou J."/>
            <person name="Liao Q."/>
            <person name="Li Y."/>
            <person name="Zhou Q."/>
            <person name="Bi G."/>
            <person name="Li C."/>
            <person name="Du R."/>
            <person name="Wang X."/>
            <person name="Sun T."/>
            <person name="Guo L."/>
            <person name="Liang H."/>
            <person name="Lu P."/>
            <person name="Wu Y."/>
            <person name="Zhang Z."/>
            <person name="Ro D.K."/>
            <person name="Shang Y."/>
            <person name="Huang S."/>
            <person name="Yan J."/>
        </authorList>
    </citation>
    <scope>NUCLEOTIDE SEQUENCE [LARGE SCALE GENOMIC DNA]</scope>
    <source>
        <strain evidence="2">Ta-2019</strain>
    </source>
</reference>
<dbReference type="SUPFAM" id="SSF81606">
    <property type="entry name" value="PP2C-like"/>
    <property type="match status" value="1"/>
</dbReference>